<feature type="domain" description="4Fe-4S" evidence="5">
    <location>
        <begin position="140"/>
        <end position="199"/>
    </location>
</feature>
<dbReference type="PANTHER" id="PTHR40072">
    <property type="entry name" value="MOLYBDOPTERIN-GUANINE DINUCLEOTIDE BIOSYNTHESIS ADAPTER PROTEIN-RELATED"/>
    <property type="match status" value="1"/>
</dbReference>
<dbReference type="InterPro" id="IPR007202">
    <property type="entry name" value="4Fe-4S_dom"/>
</dbReference>
<dbReference type="Pfam" id="PF03205">
    <property type="entry name" value="MobB"/>
    <property type="match status" value="1"/>
</dbReference>
<dbReference type="STRING" id="1121439.dsat_1393"/>
<keyword evidence="7" id="KW-1185">Reference proteome</keyword>
<keyword evidence="3" id="KW-0408">Iron</keyword>
<name>S7T265_9BACT</name>
<dbReference type="RefSeq" id="WP_020888089.1">
    <property type="nucleotide sequence ID" value="NZ_ATHI01000031.1"/>
</dbReference>
<dbReference type="InterPro" id="IPR052539">
    <property type="entry name" value="MGD_biosynthesis_adapter"/>
</dbReference>
<dbReference type="SUPFAM" id="SSF52540">
    <property type="entry name" value="P-loop containing nucleoside triphosphate hydrolases"/>
    <property type="match status" value="1"/>
</dbReference>
<evidence type="ECO:0000256" key="2">
    <source>
        <dbReference type="ARBA" id="ARBA00022723"/>
    </source>
</evidence>
<dbReference type="eggNOG" id="COG1763">
    <property type="taxonomic scope" value="Bacteria"/>
</dbReference>
<evidence type="ECO:0000256" key="1">
    <source>
        <dbReference type="ARBA" id="ARBA00022485"/>
    </source>
</evidence>
<keyword evidence="4" id="KW-0411">Iron-sulfur</keyword>
<sequence>MIAINVVGFKNSGKTTTSVRLAAALAARGLSVAGAKFADCHFDREDSDTGKLSKVCRVVAGLSPTEAMVIWPRRRYLPDLTPLFECDVLVVEGGKELGWLPRVVLHRTPEEREALSPELALAEFGGAGTGREASDEDIARLAETVMARGFSLPGLDCASCGRPDCRALAVDIVAGKASPDDCQAMGKEVRIDVNGAPLALNPFTATLVSGTIKGLLSGLKGYAPGTVTITLEG</sequence>
<evidence type="ECO:0000259" key="5">
    <source>
        <dbReference type="PROSITE" id="PS51656"/>
    </source>
</evidence>
<dbReference type="PANTHER" id="PTHR40072:SF1">
    <property type="entry name" value="MOLYBDOPTERIN-GUANINE DINUCLEOTIDE BIOSYNTHESIS ADAPTER PROTEIN"/>
    <property type="match status" value="1"/>
</dbReference>
<protein>
    <submittedName>
        <fullName evidence="6">Fe-S cluster domain protein</fullName>
    </submittedName>
</protein>
<dbReference type="EMBL" id="ATHI01000031">
    <property type="protein sequence ID" value="EPR30671.1"/>
    <property type="molecule type" value="Genomic_DNA"/>
</dbReference>
<evidence type="ECO:0000256" key="4">
    <source>
        <dbReference type="ARBA" id="ARBA00023014"/>
    </source>
</evidence>
<dbReference type="PROSITE" id="PS51656">
    <property type="entry name" value="4FE4S"/>
    <property type="match status" value="1"/>
</dbReference>
<evidence type="ECO:0000256" key="3">
    <source>
        <dbReference type="ARBA" id="ARBA00023004"/>
    </source>
</evidence>
<dbReference type="AlphaFoldDB" id="S7T265"/>
<dbReference type="Gene3D" id="3.40.50.300">
    <property type="entry name" value="P-loop containing nucleotide triphosphate hydrolases"/>
    <property type="match status" value="1"/>
</dbReference>
<accession>S7T265</accession>
<gene>
    <name evidence="6" type="ORF">dsat_1393</name>
</gene>
<comment type="caution">
    <text evidence="6">The sequence shown here is derived from an EMBL/GenBank/DDBJ whole genome shotgun (WGS) entry which is preliminary data.</text>
</comment>
<proteinExistence type="predicted"/>
<organism evidence="6 7">
    <name type="scientific">Alkalidesulfovibrio alkalitolerans DSM 16529</name>
    <dbReference type="NCBI Taxonomy" id="1121439"/>
    <lineage>
        <taxon>Bacteria</taxon>
        <taxon>Pseudomonadati</taxon>
        <taxon>Thermodesulfobacteriota</taxon>
        <taxon>Desulfovibrionia</taxon>
        <taxon>Desulfovibrionales</taxon>
        <taxon>Desulfovibrionaceae</taxon>
        <taxon>Alkalidesulfovibrio</taxon>
    </lineage>
</organism>
<reference evidence="6 7" key="1">
    <citation type="journal article" date="2013" name="Genome Announc.">
        <title>Draft genome sequences for three mercury-methylating, sulfate-reducing bacteria.</title>
        <authorList>
            <person name="Brown S.D."/>
            <person name="Hurt R.A.Jr."/>
            <person name="Gilmour C.C."/>
            <person name="Elias D.A."/>
        </authorList>
    </citation>
    <scope>NUCLEOTIDE SEQUENCE [LARGE SCALE GENOMIC DNA]</scope>
    <source>
        <strain evidence="6 7">DSM 16529</strain>
    </source>
</reference>
<dbReference type="GO" id="GO:0051539">
    <property type="term" value="F:4 iron, 4 sulfur cluster binding"/>
    <property type="evidence" value="ECO:0007669"/>
    <property type="project" value="UniProtKB-KW"/>
</dbReference>
<keyword evidence="2" id="KW-0479">Metal-binding</keyword>
<dbReference type="GO" id="GO:0006777">
    <property type="term" value="P:Mo-molybdopterin cofactor biosynthetic process"/>
    <property type="evidence" value="ECO:0007669"/>
    <property type="project" value="InterPro"/>
</dbReference>
<dbReference type="InterPro" id="IPR004435">
    <property type="entry name" value="MobB_dom"/>
</dbReference>
<dbReference type="GO" id="GO:0046872">
    <property type="term" value="F:metal ion binding"/>
    <property type="evidence" value="ECO:0007669"/>
    <property type="project" value="UniProtKB-KW"/>
</dbReference>
<dbReference type="Proteomes" id="UP000014975">
    <property type="component" value="Unassembled WGS sequence"/>
</dbReference>
<dbReference type="OrthoDB" id="9789936at2"/>
<dbReference type="PATRIC" id="fig|1121439.3.peg.2776"/>
<keyword evidence="1" id="KW-0004">4Fe-4S</keyword>
<dbReference type="GO" id="GO:0005525">
    <property type="term" value="F:GTP binding"/>
    <property type="evidence" value="ECO:0007669"/>
    <property type="project" value="InterPro"/>
</dbReference>
<dbReference type="Gene3D" id="1.10.15.40">
    <property type="entry name" value="Electron transport complex subunit B, putative Fe-S cluster"/>
    <property type="match status" value="1"/>
</dbReference>
<dbReference type="InterPro" id="IPR027417">
    <property type="entry name" value="P-loop_NTPase"/>
</dbReference>
<evidence type="ECO:0000313" key="6">
    <source>
        <dbReference type="EMBL" id="EPR30671.1"/>
    </source>
</evidence>
<evidence type="ECO:0000313" key="7">
    <source>
        <dbReference type="Proteomes" id="UP000014975"/>
    </source>
</evidence>
<dbReference type="Pfam" id="PF04060">
    <property type="entry name" value="FeS"/>
    <property type="match status" value="1"/>
</dbReference>